<dbReference type="NCBIfam" id="NF002544">
    <property type="entry name" value="PRK02101.2-1"/>
    <property type="match status" value="1"/>
</dbReference>
<evidence type="ECO:0000313" key="1">
    <source>
        <dbReference type="EMBL" id="KEI44375.1"/>
    </source>
</evidence>
<keyword evidence="2" id="KW-1185">Reference proteome</keyword>
<dbReference type="GO" id="GO:0005829">
    <property type="term" value="C:cytosol"/>
    <property type="evidence" value="ECO:0007669"/>
    <property type="project" value="TreeGrafter"/>
</dbReference>
<dbReference type="PANTHER" id="PTHR30283:SF4">
    <property type="entry name" value="PEROXIDE STRESS RESISTANCE PROTEIN YAAA"/>
    <property type="match status" value="1"/>
</dbReference>
<name>A0A073AY99_9PSEU</name>
<accession>A0A073AY99</accession>
<sequence length="247" mass="26593">MLIVLPPSETKAAGGTGGPLQLDDLSFPELNPTRRKLLDALSTLADDVPESLRVLKLTERQIDEVHRNTELWDSPTTPALRRYTGVLYDALDIPSLSTAEQERAGERLAVASALFGLLRGNDMIPAYRLSAGNSLPGVGSLRRVWRAALEPVLAEISGLVLDLRSSAYAALAAIPGAVGLRVLSENELGQRKVISHHNKAHKGKLARAVVQADAEPETVEDVIDLAHDAGLRVERESARQLCLVVPA</sequence>
<dbReference type="InterPro" id="IPR005583">
    <property type="entry name" value="YaaA"/>
</dbReference>
<evidence type="ECO:0008006" key="3">
    <source>
        <dbReference type="Google" id="ProtNLM"/>
    </source>
</evidence>
<dbReference type="Proteomes" id="UP000031419">
    <property type="component" value="Unassembled WGS sequence"/>
</dbReference>
<proteinExistence type="predicted"/>
<dbReference type="OrthoDB" id="3210767at2"/>
<evidence type="ECO:0000313" key="2">
    <source>
        <dbReference type="Proteomes" id="UP000031419"/>
    </source>
</evidence>
<protein>
    <recommendedName>
        <fullName evidence="3">Peroxide stress protein YaaA</fullName>
    </recommendedName>
</protein>
<reference evidence="1 2" key="1">
    <citation type="submission" date="2014-06" db="EMBL/GenBank/DDBJ databases">
        <title>Saccharopolyspora rectivirgula DSM-43113 Genome sequencing.</title>
        <authorList>
            <person name="Barrera C."/>
            <person name="Millon L."/>
            <person name="Rognon B."/>
            <person name="Zaugg C."/>
            <person name="Monod M."/>
        </authorList>
    </citation>
    <scope>NUCLEOTIDE SEQUENCE [LARGE SCALE GENOMIC DNA]</scope>
    <source>
        <strain evidence="1 2">DSM 43113</strain>
    </source>
</reference>
<dbReference type="EMBL" id="JNVU01000025">
    <property type="protein sequence ID" value="KEI44375.1"/>
    <property type="molecule type" value="Genomic_DNA"/>
</dbReference>
<dbReference type="RefSeq" id="WP_029719321.1">
    <property type="nucleotide sequence ID" value="NZ_JAJUIW010000032.1"/>
</dbReference>
<dbReference type="eggNOG" id="COG3022">
    <property type="taxonomic scope" value="Bacteria"/>
</dbReference>
<dbReference type="Pfam" id="PF03883">
    <property type="entry name" value="H2O2_YaaD"/>
    <property type="match status" value="1"/>
</dbReference>
<dbReference type="AlphaFoldDB" id="A0A073AY99"/>
<dbReference type="STRING" id="28042.GU90_09310"/>
<dbReference type="PANTHER" id="PTHR30283">
    <property type="entry name" value="PEROXIDE STRESS RESPONSE PROTEIN YAAA"/>
    <property type="match status" value="1"/>
</dbReference>
<dbReference type="GO" id="GO:0033194">
    <property type="term" value="P:response to hydroperoxide"/>
    <property type="evidence" value="ECO:0007669"/>
    <property type="project" value="TreeGrafter"/>
</dbReference>
<gene>
    <name evidence="1" type="ORF">GU90_09310</name>
</gene>
<organism evidence="1 2">
    <name type="scientific">Saccharopolyspora rectivirgula</name>
    <dbReference type="NCBI Taxonomy" id="28042"/>
    <lineage>
        <taxon>Bacteria</taxon>
        <taxon>Bacillati</taxon>
        <taxon>Actinomycetota</taxon>
        <taxon>Actinomycetes</taxon>
        <taxon>Pseudonocardiales</taxon>
        <taxon>Pseudonocardiaceae</taxon>
        <taxon>Saccharopolyspora</taxon>
    </lineage>
</organism>
<comment type="caution">
    <text evidence="1">The sequence shown here is derived from an EMBL/GenBank/DDBJ whole genome shotgun (WGS) entry which is preliminary data.</text>
</comment>